<gene>
    <name evidence="8" type="ORF">SAMN04488509_1228</name>
</gene>
<dbReference type="PANTHER" id="PTHR33452">
    <property type="entry name" value="OXIDOREDUCTASE CATD-RELATED"/>
    <property type="match status" value="1"/>
</dbReference>
<evidence type="ECO:0000256" key="6">
    <source>
        <dbReference type="ARBA" id="ARBA00023136"/>
    </source>
</evidence>
<evidence type="ECO:0000313" key="9">
    <source>
        <dbReference type="Proteomes" id="UP000199603"/>
    </source>
</evidence>
<dbReference type="RefSeq" id="WP_245680079.1">
    <property type="nucleotide sequence ID" value="NZ_FNAG01000022.1"/>
</dbReference>
<dbReference type="PANTHER" id="PTHR33452:SF7">
    <property type="entry name" value="DOXX FAMILY PROTEIN"/>
    <property type="match status" value="1"/>
</dbReference>
<evidence type="ECO:0000313" key="8">
    <source>
        <dbReference type="EMBL" id="SDE11945.1"/>
    </source>
</evidence>
<sequence>MSTALTLSAALRARLDGLAPWLAPLGLRLILAYEFGEAGLEKLHGENWFARVMDKFPPPFSWIDTDLSWFMATWVELGAAAALVLGLGTRLAAYSLLVLTFVAVAAVHWPAEWSNLAQLWQGYEIRNMGFGNFKLPLLFVLMLLPLVLGGGGRLSLDALIAQKLPQTSEARADRAAWAALGLGLGLPLAILFPSFGLALMLLGGVLLAASARTLAREISAGVG</sequence>
<evidence type="ECO:0000256" key="5">
    <source>
        <dbReference type="ARBA" id="ARBA00022989"/>
    </source>
</evidence>
<evidence type="ECO:0000256" key="7">
    <source>
        <dbReference type="SAM" id="Phobius"/>
    </source>
</evidence>
<dbReference type="Proteomes" id="UP000199603">
    <property type="component" value="Unassembled WGS sequence"/>
</dbReference>
<dbReference type="AlphaFoldDB" id="A0A1G7AD45"/>
<keyword evidence="4 7" id="KW-0812">Transmembrane</keyword>
<accession>A0A1G7AD45</accession>
<evidence type="ECO:0000256" key="4">
    <source>
        <dbReference type="ARBA" id="ARBA00022692"/>
    </source>
</evidence>
<reference evidence="8 9" key="1">
    <citation type="submission" date="2016-10" db="EMBL/GenBank/DDBJ databases">
        <authorList>
            <person name="de Groot N.N."/>
        </authorList>
    </citation>
    <scope>NUCLEOTIDE SEQUENCE [LARGE SCALE GENOMIC DNA]</scope>
    <source>
        <strain evidence="8 9">DSM 16957</strain>
    </source>
</reference>
<keyword evidence="5 7" id="KW-1133">Transmembrane helix</keyword>
<feature type="transmembrane region" description="Helical" evidence="7">
    <location>
        <begin position="175"/>
        <end position="192"/>
    </location>
</feature>
<name>A0A1G7AD45_9GAMM</name>
<dbReference type="InterPro" id="IPR032808">
    <property type="entry name" value="DoxX"/>
</dbReference>
<feature type="transmembrane region" description="Helical" evidence="7">
    <location>
        <begin position="67"/>
        <end position="85"/>
    </location>
</feature>
<protein>
    <submittedName>
        <fullName evidence="8">Putative oxidoreductase</fullName>
    </submittedName>
</protein>
<keyword evidence="3" id="KW-1003">Cell membrane</keyword>
<comment type="subcellular location">
    <subcellularLocation>
        <location evidence="1">Cell membrane</location>
        <topology evidence="1">Multi-pass membrane protein</topology>
    </subcellularLocation>
</comment>
<organism evidence="8 9">
    <name type="scientific">Aquimonas voraii</name>
    <dbReference type="NCBI Taxonomy" id="265719"/>
    <lineage>
        <taxon>Bacteria</taxon>
        <taxon>Pseudomonadati</taxon>
        <taxon>Pseudomonadota</taxon>
        <taxon>Gammaproteobacteria</taxon>
        <taxon>Lysobacterales</taxon>
        <taxon>Lysobacteraceae</taxon>
        <taxon>Aquimonas</taxon>
    </lineage>
</organism>
<dbReference type="STRING" id="265719.SAMN04488509_1228"/>
<dbReference type="InterPro" id="IPR051907">
    <property type="entry name" value="DoxX-like_oxidoreductase"/>
</dbReference>
<proteinExistence type="inferred from homology"/>
<feature type="transmembrane region" description="Helical" evidence="7">
    <location>
        <begin position="92"/>
        <end position="111"/>
    </location>
</feature>
<dbReference type="GO" id="GO:0005886">
    <property type="term" value="C:plasma membrane"/>
    <property type="evidence" value="ECO:0007669"/>
    <property type="project" value="UniProtKB-SubCell"/>
</dbReference>
<evidence type="ECO:0000256" key="2">
    <source>
        <dbReference type="ARBA" id="ARBA00006679"/>
    </source>
</evidence>
<dbReference type="EMBL" id="FNAG01000022">
    <property type="protein sequence ID" value="SDE11945.1"/>
    <property type="molecule type" value="Genomic_DNA"/>
</dbReference>
<keyword evidence="6 7" id="KW-0472">Membrane</keyword>
<feature type="transmembrane region" description="Helical" evidence="7">
    <location>
        <begin position="135"/>
        <end position="154"/>
    </location>
</feature>
<comment type="similarity">
    <text evidence="2">Belongs to the DoxX family.</text>
</comment>
<evidence type="ECO:0000256" key="3">
    <source>
        <dbReference type="ARBA" id="ARBA00022475"/>
    </source>
</evidence>
<keyword evidence="9" id="KW-1185">Reference proteome</keyword>
<dbReference type="Pfam" id="PF07681">
    <property type="entry name" value="DoxX"/>
    <property type="match status" value="1"/>
</dbReference>
<evidence type="ECO:0000256" key="1">
    <source>
        <dbReference type="ARBA" id="ARBA00004651"/>
    </source>
</evidence>